<keyword evidence="1" id="KW-0539">Nucleus</keyword>
<proteinExistence type="predicted"/>
<evidence type="ECO:0000256" key="1">
    <source>
        <dbReference type="PROSITE-ProRule" id="PRU00371"/>
    </source>
</evidence>
<evidence type="ECO:0000256" key="2">
    <source>
        <dbReference type="SAM" id="MobiDB-lite"/>
    </source>
</evidence>
<gene>
    <name evidence="4" type="ORF">RN001_012620</name>
</gene>
<dbReference type="EMBL" id="JARPUR010000005">
    <property type="protein sequence ID" value="KAK4876198.1"/>
    <property type="molecule type" value="Genomic_DNA"/>
</dbReference>
<name>A0AAN7QFF2_9COLE</name>
<comment type="caution">
    <text evidence="4">The sequence shown here is derived from an EMBL/GenBank/DDBJ whole genome shotgun (WGS) entry which is preliminary data.</text>
</comment>
<feature type="region of interest" description="Disordered" evidence="2">
    <location>
        <begin position="176"/>
        <end position="226"/>
    </location>
</feature>
<feature type="compositionally biased region" description="Polar residues" evidence="2">
    <location>
        <begin position="217"/>
        <end position="226"/>
    </location>
</feature>
<evidence type="ECO:0000313" key="4">
    <source>
        <dbReference type="EMBL" id="KAK4876198.1"/>
    </source>
</evidence>
<keyword evidence="5" id="KW-1185">Reference proteome</keyword>
<reference evidence="5" key="1">
    <citation type="submission" date="2023-01" db="EMBL/GenBank/DDBJ databases">
        <title>Key to firefly adult light organ development and bioluminescence: homeobox transcription factors regulate luciferase expression and transportation to peroxisome.</title>
        <authorList>
            <person name="Fu X."/>
        </authorList>
    </citation>
    <scope>NUCLEOTIDE SEQUENCE [LARGE SCALE GENOMIC DNA]</scope>
</reference>
<feature type="compositionally biased region" description="Low complexity" evidence="2">
    <location>
        <begin position="101"/>
        <end position="112"/>
    </location>
</feature>
<feature type="compositionally biased region" description="Acidic residues" evidence="2">
    <location>
        <begin position="134"/>
        <end position="146"/>
    </location>
</feature>
<comment type="subcellular location">
    <subcellularLocation>
        <location evidence="1">Nucleus</location>
    </subcellularLocation>
</comment>
<feature type="domain" description="BESS" evidence="3">
    <location>
        <begin position="13"/>
        <end position="52"/>
    </location>
</feature>
<dbReference type="AlphaFoldDB" id="A0AAN7QFF2"/>
<dbReference type="PROSITE" id="PS51031">
    <property type="entry name" value="BESS"/>
    <property type="match status" value="1"/>
</dbReference>
<protein>
    <recommendedName>
        <fullName evidence="3">BESS domain-containing protein</fullName>
    </recommendedName>
</protein>
<feature type="compositionally biased region" description="Basic and acidic residues" evidence="2">
    <location>
        <begin position="176"/>
        <end position="188"/>
    </location>
</feature>
<feature type="region of interest" description="Disordered" evidence="2">
    <location>
        <begin position="101"/>
        <end position="146"/>
    </location>
</feature>
<dbReference type="Proteomes" id="UP001353858">
    <property type="component" value="Unassembled WGS sequence"/>
</dbReference>
<dbReference type="InterPro" id="IPR004210">
    <property type="entry name" value="BESS_motif"/>
</dbReference>
<evidence type="ECO:0000313" key="5">
    <source>
        <dbReference type="Proteomes" id="UP001353858"/>
    </source>
</evidence>
<dbReference type="GO" id="GO:0005634">
    <property type="term" value="C:nucleus"/>
    <property type="evidence" value="ECO:0007669"/>
    <property type="project" value="UniProtKB-SubCell"/>
</dbReference>
<evidence type="ECO:0000259" key="3">
    <source>
        <dbReference type="PROSITE" id="PS51031"/>
    </source>
</evidence>
<accession>A0AAN7QFF2</accession>
<dbReference type="GO" id="GO:0003677">
    <property type="term" value="F:DNA binding"/>
    <property type="evidence" value="ECO:0007669"/>
    <property type="project" value="InterPro"/>
</dbReference>
<feature type="compositionally biased region" description="Basic and acidic residues" evidence="2">
    <location>
        <begin position="199"/>
        <end position="208"/>
    </location>
</feature>
<organism evidence="4 5">
    <name type="scientific">Aquatica leii</name>
    <dbReference type="NCBI Taxonomy" id="1421715"/>
    <lineage>
        <taxon>Eukaryota</taxon>
        <taxon>Metazoa</taxon>
        <taxon>Ecdysozoa</taxon>
        <taxon>Arthropoda</taxon>
        <taxon>Hexapoda</taxon>
        <taxon>Insecta</taxon>
        <taxon>Pterygota</taxon>
        <taxon>Neoptera</taxon>
        <taxon>Endopterygota</taxon>
        <taxon>Coleoptera</taxon>
        <taxon>Polyphaga</taxon>
        <taxon>Elateriformia</taxon>
        <taxon>Elateroidea</taxon>
        <taxon>Lampyridae</taxon>
        <taxon>Luciolinae</taxon>
        <taxon>Aquatica</taxon>
    </lineage>
</organism>
<sequence>MNSTPAKTPVQPTDDDKNFFESLLPIVKTLPIDTKLRYRCSVMNKLKELRALVYGAQNVPSTTVLMPIHQQDMLMPPQKRHAPTHTSANLNQLLCISFNQQQQTRHNRSQQQYSNTNLPTPILSDNHEQNDNQDNQDETDEEADMCDCNDGGGELYDLDVIFLPENKHEEVEQIETRLEDESKMKIEDLSQDNAAEQMDNEKVVHKPSDAYVDQNEEQQQPTVGED</sequence>